<keyword evidence="4" id="KW-0720">Serine protease</keyword>
<dbReference type="Proteomes" id="UP001184230">
    <property type="component" value="Unassembled WGS sequence"/>
</dbReference>
<dbReference type="PANTHER" id="PTHR22939">
    <property type="entry name" value="SERINE PROTEASE FAMILY S1C HTRA-RELATED"/>
    <property type="match status" value="1"/>
</dbReference>
<reference evidence="6 7" key="1">
    <citation type="submission" date="2023-07" db="EMBL/GenBank/DDBJ databases">
        <title>Sorghum-associated microbial communities from plants grown in Nebraska, USA.</title>
        <authorList>
            <person name="Schachtman D."/>
        </authorList>
    </citation>
    <scope>NUCLEOTIDE SEQUENCE [LARGE SCALE GENOMIC DNA]</scope>
    <source>
        <strain evidence="6 7">DS1781</strain>
    </source>
</reference>
<feature type="domain" description="PDZ" evidence="5">
    <location>
        <begin position="195"/>
        <end position="255"/>
    </location>
</feature>
<dbReference type="Pfam" id="PF13365">
    <property type="entry name" value="Trypsin_2"/>
    <property type="match status" value="1"/>
</dbReference>
<accession>A0ABU1NIZ8</accession>
<dbReference type="PANTHER" id="PTHR22939:SF129">
    <property type="entry name" value="SERINE PROTEASE HTRA2, MITOCHONDRIAL"/>
    <property type="match status" value="1"/>
</dbReference>
<evidence type="ECO:0000256" key="2">
    <source>
        <dbReference type="ARBA" id="ARBA00022670"/>
    </source>
</evidence>
<comment type="similarity">
    <text evidence="1">Belongs to the peptidase S1C family.</text>
</comment>
<dbReference type="GO" id="GO:0008233">
    <property type="term" value="F:peptidase activity"/>
    <property type="evidence" value="ECO:0007669"/>
    <property type="project" value="UniProtKB-KW"/>
</dbReference>
<dbReference type="Gene3D" id="2.30.42.10">
    <property type="match status" value="1"/>
</dbReference>
<dbReference type="SUPFAM" id="SSF50156">
    <property type="entry name" value="PDZ domain-like"/>
    <property type="match status" value="1"/>
</dbReference>
<dbReference type="InterPro" id="IPR009003">
    <property type="entry name" value="Peptidase_S1_PA"/>
</dbReference>
<dbReference type="InterPro" id="IPR036034">
    <property type="entry name" value="PDZ_sf"/>
</dbReference>
<name>A0ABU1NIZ8_9BURK</name>
<evidence type="ECO:0000256" key="4">
    <source>
        <dbReference type="ARBA" id="ARBA00022825"/>
    </source>
</evidence>
<dbReference type="PRINTS" id="PR00834">
    <property type="entry name" value="PROTEASES2C"/>
</dbReference>
<keyword evidence="3" id="KW-0378">Hydrolase</keyword>
<gene>
    <name evidence="6" type="ORF">J2739_004071</name>
</gene>
<sequence length="294" mass="30111">MSNTPSFSPLEQWSAAMADAVSAAAPGVLAVQTRHARASGFVWRPGWIVSSEEGLPEDEEAEVVLPGGTTVAAKVAGRDPTTDVLLLRCEGATASPVVFDAAPLRAGEVVITLGAREGLPLVAGGLVSLAGPAWRSLRGGEIDARIELDLRLRSGAEGALVLNAKGQAAGMAVFGPRRRVLLIPAATIERVATQLMAHGRMPRGYLGLSLQPVRVDACSVGAMVMGVAAQGPGAAAGIHQGDIIVAMNGQPIRSVPLLLRALGPASVGTVLALSLRRAGEAVEVQLTVGERPAD</sequence>
<proteinExistence type="inferred from homology"/>
<dbReference type="EMBL" id="JAVDRF010000010">
    <property type="protein sequence ID" value="MDR6538282.1"/>
    <property type="molecule type" value="Genomic_DNA"/>
</dbReference>
<dbReference type="InterPro" id="IPR001940">
    <property type="entry name" value="Peptidase_S1C"/>
</dbReference>
<comment type="caution">
    <text evidence="6">The sequence shown here is derived from an EMBL/GenBank/DDBJ whole genome shotgun (WGS) entry which is preliminary data.</text>
</comment>
<keyword evidence="2 6" id="KW-0645">Protease</keyword>
<organism evidence="6 7">
    <name type="scientific">Variovorax soli</name>
    <dbReference type="NCBI Taxonomy" id="376815"/>
    <lineage>
        <taxon>Bacteria</taxon>
        <taxon>Pseudomonadati</taxon>
        <taxon>Pseudomonadota</taxon>
        <taxon>Betaproteobacteria</taxon>
        <taxon>Burkholderiales</taxon>
        <taxon>Comamonadaceae</taxon>
        <taxon>Variovorax</taxon>
    </lineage>
</organism>
<evidence type="ECO:0000259" key="5">
    <source>
        <dbReference type="PROSITE" id="PS50106"/>
    </source>
</evidence>
<dbReference type="PROSITE" id="PS50106">
    <property type="entry name" value="PDZ"/>
    <property type="match status" value="1"/>
</dbReference>
<dbReference type="InterPro" id="IPR001478">
    <property type="entry name" value="PDZ"/>
</dbReference>
<dbReference type="Gene3D" id="2.40.10.120">
    <property type="match status" value="1"/>
</dbReference>
<dbReference type="SUPFAM" id="SSF50494">
    <property type="entry name" value="Trypsin-like serine proteases"/>
    <property type="match status" value="1"/>
</dbReference>
<protein>
    <submittedName>
        <fullName evidence="6">S1-C subfamily serine protease</fullName>
    </submittedName>
</protein>
<evidence type="ECO:0000313" key="7">
    <source>
        <dbReference type="Proteomes" id="UP001184230"/>
    </source>
</evidence>
<evidence type="ECO:0000256" key="3">
    <source>
        <dbReference type="ARBA" id="ARBA00022801"/>
    </source>
</evidence>
<dbReference type="Pfam" id="PF13180">
    <property type="entry name" value="PDZ_2"/>
    <property type="match status" value="1"/>
</dbReference>
<evidence type="ECO:0000313" key="6">
    <source>
        <dbReference type="EMBL" id="MDR6538282.1"/>
    </source>
</evidence>
<evidence type="ECO:0000256" key="1">
    <source>
        <dbReference type="ARBA" id="ARBA00010541"/>
    </source>
</evidence>
<keyword evidence="7" id="KW-1185">Reference proteome</keyword>
<dbReference type="RefSeq" id="WP_309904931.1">
    <property type="nucleotide sequence ID" value="NZ_JAVDRF010000010.1"/>
</dbReference>
<dbReference type="SMART" id="SM00228">
    <property type="entry name" value="PDZ"/>
    <property type="match status" value="1"/>
</dbReference>
<dbReference type="GO" id="GO:0006508">
    <property type="term" value="P:proteolysis"/>
    <property type="evidence" value="ECO:0007669"/>
    <property type="project" value="UniProtKB-KW"/>
</dbReference>